<name>A0ACB5QRQ2_9BURK</name>
<reference evidence="1" key="1">
    <citation type="submission" date="2021-09" db="EMBL/GenBank/DDBJ databases">
        <title>Isolation and characterization of 3-chlorobenzoate degrading bacteria from soils in Shizuoka.</title>
        <authorList>
            <person name="Ifat A."/>
            <person name="Ogawa N."/>
            <person name="Kimbara K."/>
            <person name="Moriuchi R."/>
            <person name="Dohra H."/>
            <person name="Shintani M."/>
        </authorList>
    </citation>
    <scope>NUCLEOTIDE SEQUENCE</scope>
    <source>
        <strain evidence="1">19CS2-2</strain>
    </source>
</reference>
<dbReference type="Proteomes" id="UP001055013">
    <property type="component" value="Unassembled WGS sequence"/>
</dbReference>
<comment type="caution">
    <text evidence="1">The sequence shown here is derived from an EMBL/GenBank/DDBJ whole genome shotgun (WGS) entry which is preliminary data.</text>
</comment>
<keyword evidence="2" id="KW-1185">Reference proteome</keyword>
<proteinExistence type="predicted"/>
<gene>
    <name evidence="1" type="ORF">CBA19CS22_13245</name>
</gene>
<evidence type="ECO:0000313" key="2">
    <source>
        <dbReference type="Proteomes" id="UP001055013"/>
    </source>
</evidence>
<dbReference type="EMBL" id="BPUR01000006">
    <property type="protein sequence ID" value="GJH17513.1"/>
    <property type="molecule type" value="Genomic_DNA"/>
</dbReference>
<sequence length="47" mass="4924">MLTVSEELGALVELFVSLVAIGLSMFTGNLLLDALDILTASAAAWSR</sequence>
<evidence type="ECO:0000313" key="1">
    <source>
        <dbReference type="EMBL" id="GJH17513.1"/>
    </source>
</evidence>
<protein>
    <submittedName>
        <fullName evidence="1">Uncharacterized protein</fullName>
    </submittedName>
</protein>
<accession>A0ACB5QRQ2</accession>
<organism evidence="1 2">
    <name type="scientific">Caballeronia novacaledonica</name>
    <dbReference type="NCBI Taxonomy" id="1544861"/>
    <lineage>
        <taxon>Bacteria</taxon>
        <taxon>Pseudomonadati</taxon>
        <taxon>Pseudomonadota</taxon>
        <taxon>Betaproteobacteria</taxon>
        <taxon>Burkholderiales</taxon>
        <taxon>Burkholderiaceae</taxon>
        <taxon>Caballeronia</taxon>
    </lineage>
</organism>